<dbReference type="InterPro" id="IPR034660">
    <property type="entry name" value="DinB/YfiT-like"/>
</dbReference>
<reference evidence="1 2" key="1">
    <citation type="submission" date="2018-03" db="EMBL/GenBank/DDBJ databases">
        <title>Actinopolyspora mortivallis from Sahara, screening for active biomolecules.</title>
        <authorList>
            <person name="Selama O."/>
            <person name="Wellington E.M.H."/>
            <person name="Hacene H."/>
        </authorList>
    </citation>
    <scope>NUCLEOTIDE SEQUENCE [LARGE SCALE GENOMIC DNA]</scope>
    <source>
        <strain evidence="1 2">M5A</strain>
    </source>
</reference>
<evidence type="ECO:0000313" key="2">
    <source>
        <dbReference type="Proteomes" id="UP000239352"/>
    </source>
</evidence>
<proteinExistence type="predicted"/>
<gene>
    <name evidence="1" type="ORF">CEP50_03315</name>
</gene>
<dbReference type="InParanoid" id="A0A2T0H0G6"/>
<sequence length="184" mass="20530">MTPLLPRRVTDDRDGLLAFLEHQRNALRAAAHGLDEQRAAQRPTASGLSITVLVKHVLRVERRWVTVQIGGRELPGLWPITDFEGEFTLEQDESLAGNLAAYAEVTAETERTVAEVADLDAELPLPPEMRDRTDLEPFTTRWVLLHLIEETARHAGHADIIRESLDGRRADSLLSEFAAAADPR</sequence>
<dbReference type="Proteomes" id="UP000239352">
    <property type="component" value="Unassembled WGS sequence"/>
</dbReference>
<accession>A0A2T0H0G6</accession>
<name>A0A2T0H0G6_ACTMO</name>
<dbReference type="RefSeq" id="WP_106112423.1">
    <property type="nucleotide sequence ID" value="NZ_PVSR01000002.1"/>
</dbReference>
<dbReference type="InterPro" id="IPR007061">
    <property type="entry name" value="MST-like"/>
</dbReference>
<dbReference type="Gene3D" id="1.20.120.450">
    <property type="entry name" value="dinb family like domain"/>
    <property type="match status" value="1"/>
</dbReference>
<dbReference type="SUPFAM" id="SSF109854">
    <property type="entry name" value="DinB/YfiT-like putative metalloenzymes"/>
    <property type="match status" value="1"/>
</dbReference>
<comment type="caution">
    <text evidence="1">The sequence shown here is derived from an EMBL/GenBank/DDBJ whole genome shotgun (WGS) entry which is preliminary data.</text>
</comment>
<keyword evidence="2" id="KW-1185">Reference proteome</keyword>
<protein>
    <submittedName>
        <fullName evidence="1">DinB family protein</fullName>
    </submittedName>
</protein>
<evidence type="ECO:0000313" key="1">
    <source>
        <dbReference type="EMBL" id="PRW64858.1"/>
    </source>
</evidence>
<dbReference type="AlphaFoldDB" id="A0A2T0H0G6"/>
<dbReference type="Pfam" id="PF04978">
    <property type="entry name" value="MST"/>
    <property type="match status" value="1"/>
</dbReference>
<dbReference type="EMBL" id="PVSR01000002">
    <property type="protein sequence ID" value="PRW64858.1"/>
    <property type="molecule type" value="Genomic_DNA"/>
</dbReference>
<dbReference type="STRING" id="1050202.GCA_000384035_00613"/>
<organism evidence="1 2">
    <name type="scientific">Actinopolyspora mortivallis</name>
    <dbReference type="NCBI Taxonomy" id="33906"/>
    <lineage>
        <taxon>Bacteria</taxon>
        <taxon>Bacillati</taxon>
        <taxon>Actinomycetota</taxon>
        <taxon>Actinomycetes</taxon>
        <taxon>Actinopolysporales</taxon>
        <taxon>Actinopolysporaceae</taxon>
        <taxon>Actinopolyspora</taxon>
    </lineage>
</organism>